<name>A0AAV0ET28_9ASTE</name>
<evidence type="ECO:0000256" key="1">
    <source>
        <dbReference type="SAM" id="Phobius"/>
    </source>
</evidence>
<feature type="transmembrane region" description="Helical" evidence="1">
    <location>
        <begin position="90"/>
        <end position="113"/>
    </location>
</feature>
<keyword evidence="1" id="KW-0812">Transmembrane</keyword>
<keyword evidence="1" id="KW-0472">Membrane</keyword>
<dbReference type="AlphaFoldDB" id="A0AAV0ET28"/>
<organism evidence="2 3">
    <name type="scientific">Cuscuta epithymum</name>
    <dbReference type="NCBI Taxonomy" id="186058"/>
    <lineage>
        <taxon>Eukaryota</taxon>
        <taxon>Viridiplantae</taxon>
        <taxon>Streptophyta</taxon>
        <taxon>Embryophyta</taxon>
        <taxon>Tracheophyta</taxon>
        <taxon>Spermatophyta</taxon>
        <taxon>Magnoliopsida</taxon>
        <taxon>eudicotyledons</taxon>
        <taxon>Gunneridae</taxon>
        <taxon>Pentapetalae</taxon>
        <taxon>asterids</taxon>
        <taxon>lamiids</taxon>
        <taxon>Solanales</taxon>
        <taxon>Convolvulaceae</taxon>
        <taxon>Cuscuteae</taxon>
        <taxon>Cuscuta</taxon>
        <taxon>Cuscuta subgen. Cuscuta</taxon>
    </lineage>
</organism>
<dbReference type="Proteomes" id="UP001152523">
    <property type="component" value="Unassembled WGS sequence"/>
</dbReference>
<protein>
    <submittedName>
        <fullName evidence="2">Uncharacterized protein</fullName>
    </submittedName>
</protein>
<reference evidence="2" key="1">
    <citation type="submission" date="2022-07" db="EMBL/GenBank/DDBJ databases">
        <authorList>
            <person name="Macas J."/>
            <person name="Novak P."/>
            <person name="Neumann P."/>
        </authorList>
    </citation>
    <scope>NUCLEOTIDE SEQUENCE</scope>
</reference>
<dbReference type="EMBL" id="CAMAPF010000942">
    <property type="protein sequence ID" value="CAH9126331.1"/>
    <property type="molecule type" value="Genomic_DNA"/>
</dbReference>
<keyword evidence="1" id="KW-1133">Transmembrane helix</keyword>
<comment type="caution">
    <text evidence="2">The sequence shown here is derived from an EMBL/GenBank/DDBJ whole genome shotgun (WGS) entry which is preliminary data.</text>
</comment>
<evidence type="ECO:0000313" key="2">
    <source>
        <dbReference type="EMBL" id="CAH9126331.1"/>
    </source>
</evidence>
<gene>
    <name evidence="2" type="ORF">CEPIT_LOCUS27455</name>
</gene>
<sequence>MSDVFFPRIFRVLLLLSILTVVLWMVSFQINEEEDLLAEATTSRAANAIRAMDDEDEVMMIRPPPEPPPWSICETRDPAAAMGHWIHRFIFFNFILFKFSFLISNYVLIVFLLKFMVLGLL</sequence>
<feature type="transmembrane region" description="Helical" evidence="1">
    <location>
        <begin position="12"/>
        <end position="30"/>
    </location>
</feature>
<evidence type="ECO:0000313" key="3">
    <source>
        <dbReference type="Proteomes" id="UP001152523"/>
    </source>
</evidence>
<accession>A0AAV0ET28</accession>
<keyword evidence="3" id="KW-1185">Reference proteome</keyword>
<proteinExistence type="predicted"/>